<dbReference type="RefSeq" id="WP_183340227.1">
    <property type="nucleotide sequence ID" value="NZ_JACHNU010000001.1"/>
</dbReference>
<dbReference type="EMBL" id="JACHNU010000001">
    <property type="protein sequence ID" value="MBB4661779.1"/>
    <property type="molecule type" value="Genomic_DNA"/>
</dbReference>
<sequence>MDERVFNVLGSRVGWELPAWVLGIERSALVSVLAYEPFALGDDEGRALHDAFELTGDVALDSHRDLIAQAVARDDNGDVRAVAARERFTGLAHECPDTDDELVRALFELARDLYPGLLARWPGLYVEVHREALATAAESAPAFSNAVSLLAYELRFIPSDDRPTDDAGRRANVETLDGVGEQLDAWRLPLRVLETSTKRVIARGGTLTPGELYEQVAHDIDELRDLAAGRRRNIPVVVVIRGVGLAEDQRADLNTYGILRPPHAREKATVPNDMTAGRSTVMLQRTRQVGLVVVQPPGSGMKFNPEHWNEHPDVQAAELAAFACVVAPEREVPCSATVLYPITLYPLGLRNGFPSALQRGTGWRSNVLTDEEIVAIERFASRLRQHHHESVAISVRRLLSSLARDDAEDGLIDAVMVWENLVGAENETTFRVTAALALLLETDPARRAVALRTFRAVYNCRSKVVHGAQLPANTSLAKMRRIATETAVAALRRLYSDFPELLSDQRRGTRLLLGDLPALPAAAAAPEPSAAEEI</sequence>
<name>A0A840IA44_9ACTN</name>
<dbReference type="Proteomes" id="UP000585272">
    <property type="component" value="Unassembled WGS sequence"/>
</dbReference>
<accession>A0A840IA44</accession>
<evidence type="ECO:0000313" key="1">
    <source>
        <dbReference type="EMBL" id="MBB4661779.1"/>
    </source>
</evidence>
<gene>
    <name evidence="1" type="ORF">BDZ31_001352</name>
</gene>
<evidence type="ECO:0000313" key="2">
    <source>
        <dbReference type="Proteomes" id="UP000585272"/>
    </source>
</evidence>
<comment type="caution">
    <text evidence="1">The sequence shown here is derived from an EMBL/GenBank/DDBJ whole genome shotgun (WGS) entry which is preliminary data.</text>
</comment>
<organism evidence="1 2">
    <name type="scientific">Conexibacter arvalis</name>
    <dbReference type="NCBI Taxonomy" id="912552"/>
    <lineage>
        <taxon>Bacteria</taxon>
        <taxon>Bacillati</taxon>
        <taxon>Actinomycetota</taxon>
        <taxon>Thermoleophilia</taxon>
        <taxon>Solirubrobacterales</taxon>
        <taxon>Conexibacteraceae</taxon>
        <taxon>Conexibacter</taxon>
    </lineage>
</organism>
<evidence type="ECO:0008006" key="3">
    <source>
        <dbReference type="Google" id="ProtNLM"/>
    </source>
</evidence>
<dbReference type="AlphaFoldDB" id="A0A840IA44"/>
<keyword evidence="2" id="KW-1185">Reference proteome</keyword>
<reference evidence="1 2" key="1">
    <citation type="submission" date="2020-08" db="EMBL/GenBank/DDBJ databases">
        <title>Genomic Encyclopedia of Archaeal and Bacterial Type Strains, Phase II (KMG-II): from individual species to whole genera.</title>
        <authorList>
            <person name="Goeker M."/>
        </authorList>
    </citation>
    <scope>NUCLEOTIDE SEQUENCE [LARGE SCALE GENOMIC DNA]</scope>
    <source>
        <strain evidence="1 2">DSM 23288</strain>
    </source>
</reference>
<protein>
    <recommendedName>
        <fullName evidence="3">Apea-like HEPN domain-containing protein</fullName>
    </recommendedName>
</protein>
<proteinExistence type="predicted"/>